<keyword evidence="3" id="KW-0169">Cobalamin biosynthesis</keyword>
<dbReference type="InterPro" id="IPR014777">
    <property type="entry name" value="4pyrrole_Mease_sub1"/>
</dbReference>
<evidence type="ECO:0000256" key="4">
    <source>
        <dbReference type="ARBA" id="ARBA00022603"/>
    </source>
</evidence>
<keyword evidence="5 9" id="KW-0808">Transferase</keyword>
<dbReference type="UniPathway" id="UPA00148"/>
<evidence type="ECO:0000256" key="7">
    <source>
        <dbReference type="PIRNR" id="PIRNR036427"/>
    </source>
</evidence>
<feature type="domain" description="Tetrapyrrole methylase" evidence="8">
    <location>
        <begin position="5"/>
        <end position="216"/>
    </location>
</feature>
<comment type="similarity">
    <text evidence="2 7">Belongs to the precorrin methyltransferase family.</text>
</comment>
<evidence type="ECO:0000256" key="6">
    <source>
        <dbReference type="ARBA" id="ARBA00022691"/>
    </source>
</evidence>
<dbReference type="InterPro" id="IPR006364">
    <property type="entry name" value="CobI/CbiL/CobIJ_dom"/>
</dbReference>
<dbReference type="PANTHER" id="PTHR43467:SF2">
    <property type="entry name" value="COBALT-PRECORRIN-2 C(20)-METHYLTRANSFERASE"/>
    <property type="match status" value="1"/>
</dbReference>
<dbReference type="CDD" id="cd11645">
    <property type="entry name" value="Precorrin_2_C20_MT"/>
    <property type="match status" value="1"/>
</dbReference>
<dbReference type="InterPro" id="IPR035996">
    <property type="entry name" value="4pyrrol_Methylase_sf"/>
</dbReference>
<sequence>MEIGKLYGLGVGPGDPELVTLKAARIIKETDIIFAPQSRNGKPSVALNIVQNIIDEREEECEILQPLFPMTEDKDELAKSWDDAAEMLFEKLSNGLNAVFVTLGDPTVFSTFSYVSKRLQKKGVEVELVPGITSFTACSTTAGIQLTEQDDIMVVVPQVDERLPKLLPYVDTLVAMKTSRHLDVLEDCINKDPREKEIVSVQNCTMEDENVVHGFVDNKKYFSTSIIKFKK</sequence>
<comment type="caution">
    <text evidence="9">The sequence shown here is derived from an EMBL/GenBank/DDBJ whole genome shotgun (WGS) entry which is preliminary data.</text>
</comment>
<dbReference type="SUPFAM" id="SSF53790">
    <property type="entry name" value="Tetrapyrrole methylase"/>
    <property type="match status" value="1"/>
</dbReference>
<dbReference type="Gene3D" id="3.40.1010.10">
    <property type="entry name" value="Cobalt-precorrin-4 Transmethylase, Domain 1"/>
    <property type="match status" value="1"/>
</dbReference>
<keyword evidence="6" id="KW-0949">S-adenosyl-L-methionine</keyword>
<dbReference type="InterPro" id="IPR012382">
    <property type="entry name" value="CobI/CbiL"/>
</dbReference>
<evidence type="ECO:0000313" key="9">
    <source>
        <dbReference type="EMBL" id="RAP03841.1"/>
    </source>
</evidence>
<dbReference type="OMA" id="LYGSFMH"/>
<dbReference type="Gene3D" id="3.30.950.10">
    <property type="entry name" value="Methyltransferase, Cobalt-precorrin-4 Transmethylase, Domain 2"/>
    <property type="match status" value="1"/>
</dbReference>
<evidence type="ECO:0000256" key="5">
    <source>
        <dbReference type="ARBA" id="ARBA00022679"/>
    </source>
</evidence>
<dbReference type="PIRSF" id="PIRSF036427">
    <property type="entry name" value="Precrrn-2_mtase"/>
    <property type="match status" value="1"/>
</dbReference>
<dbReference type="GO" id="GO:0032259">
    <property type="term" value="P:methylation"/>
    <property type="evidence" value="ECO:0007669"/>
    <property type="project" value="UniProtKB-KW"/>
</dbReference>
<dbReference type="PANTHER" id="PTHR43467">
    <property type="entry name" value="COBALT-PRECORRIN-2 C(20)-METHYLTRANSFERASE"/>
    <property type="match status" value="1"/>
</dbReference>
<dbReference type="InterPro" id="IPR000878">
    <property type="entry name" value="4pyrrol_Mease"/>
</dbReference>
<proteinExistence type="inferred from homology"/>
<dbReference type="InterPro" id="IPR014776">
    <property type="entry name" value="4pyrrole_Mease_sub2"/>
</dbReference>
<evidence type="ECO:0000313" key="10">
    <source>
        <dbReference type="Proteomes" id="UP000248557"/>
    </source>
</evidence>
<dbReference type="NCBIfam" id="TIGR01467">
    <property type="entry name" value="cobI_cbiL"/>
    <property type="match status" value="1"/>
</dbReference>
<name>A0A328Q0X3_9EURY</name>
<evidence type="ECO:0000259" key="8">
    <source>
        <dbReference type="Pfam" id="PF00590"/>
    </source>
</evidence>
<evidence type="ECO:0000256" key="3">
    <source>
        <dbReference type="ARBA" id="ARBA00022573"/>
    </source>
</evidence>
<accession>A0A328Q0X3</accession>
<keyword evidence="4 9" id="KW-0489">Methyltransferase</keyword>
<gene>
    <name evidence="9" type="ORF">CA615_00180</name>
</gene>
<dbReference type="Proteomes" id="UP000248557">
    <property type="component" value="Unassembled WGS sequence"/>
</dbReference>
<dbReference type="GeneID" id="3855046"/>
<dbReference type="GO" id="GO:0030788">
    <property type="term" value="F:precorrin-2 C20-methyltransferase activity"/>
    <property type="evidence" value="ECO:0007669"/>
    <property type="project" value="InterPro"/>
</dbReference>
<evidence type="ECO:0000256" key="1">
    <source>
        <dbReference type="ARBA" id="ARBA00004953"/>
    </source>
</evidence>
<reference evidence="9 10" key="1">
    <citation type="submission" date="2017-05" db="EMBL/GenBank/DDBJ databases">
        <title>Host range expansion of the Methanosphaera genus to humans and monogastric animals involves recent and extensive reduction in genome content.</title>
        <authorList>
            <person name="Hoedt E.C."/>
            <person name="Volmer J.G."/>
            <person name="Parks D.H."/>
            <person name="Rosewarne C.P."/>
            <person name="Denman S.E."/>
            <person name="Mcsweeney C.S."/>
            <person name="O Cuiv P."/>
            <person name="Hugenholtz P."/>
            <person name="Tyson G.W."/>
            <person name="Morrison M."/>
        </authorList>
    </citation>
    <scope>NUCLEOTIDE SEQUENCE [LARGE SCALE GENOMIC DNA]</scope>
    <source>
        <strain evidence="9 10">PA5</strain>
    </source>
</reference>
<dbReference type="EMBL" id="NGJK01000004">
    <property type="protein sequence ID" value="RAP03841.1"/>
    <property type="molecule type" value="Genomic_DNA"/>
</dbReference>
<protein>
    <submittedName>
        <fullName evidence="9">Precorrin-2 C(20)-methyltransferase</fullName>
    </submittedName>
</protein>
<organism evidence="9 10">
    <name type="scientific">Methanosphaera stadtmanae</name>
    <dbReference type="NCBI Taxonomy" id="2317"/>
    <lineage>
        <taxon>Archaea</taxon>
        <taxon>Methanobacteriati</taxon>
        <taxon>Methanobacteriota</taxon>
        <taxon>Methanomada group</taxon>
        <taxon>Methanobacteria</taxon>
        <taxon>Methanobacteriales</taxon>
        <taxon>Methanobacteriaceae</taxon>
        <taxon>Methanosphaera</taxon>
    </lineage>
</organism>
<dbReference type="GO" id="GO:0009236">
    <property type="term" value="P:cobalamin biosynthetic process"/>
    <property type="evidence" value="ECO:0007669"/>
    <property type="project" value="UniProtKB-UniRule"/>
</dbReference>
<dbReference type="RefSeq" id="WP_011405656.1">
    <property type="nucleotide sequence ID" value="NZ_CATZXA010000034.1"/>
</dbReference>
<dbReference type="Pfam" id="PF00590">
    <property type="entry name" value="TP_methylase"/>
    <property type="match status" value="1"/>
</dbReference>
<comment type="pathway">
    <text evidence="1">Cofactor biosynthesis; adenosylcobalamin biosynthesis.</text>
</comment>
<dbReference type="AlphaFoldDB" id="A0A328Q0X3"/>
<evidence type="ECO:0000256" key="2">
    <source>
        <dbReference type="ARBA" id="ARBA00005879"/>
    </source>
</evidence>